<evidence type="ECO:0000313" key="4">
    <source>
        <dbReference type="Proteomes" id="UP001346800"/>
    </source>
</evidence>
<evidence type="ECO:0000313" key="2">
    <source>
        <dbReference type="EMBL" id="GMM15262.1"/>
    </source>
</evidence>
<reference evidence="3 4" key="2">
    <citation type="journal article" date="2024" name="Int. J. Syst. Evol. Microbiol.">
        <title>Proposal of Lactobacillus amylovorus subsp. animalis subsp. nov. and an emended description of Lactobacillus amylovorus.</title>
        <authorList>
            <person name="Yamane K."/>
            <person name="Tanizawa Y."/>
            <person name="Kobayashi H."/>
            <person name="Kamizono T."/>
            <person name="Kojima Y."/>
            <person name="Takagi H."/>
            <person name="Tohno M."/>
        </authorList>
    </citation>
    <scope>NUCLEOTIDE SEQUENCE [LARGE SCALE GENOMIC DNA]</scope>
    <source>
        <strain evidence="2 3">BF125</strain>
        <strain evidence="1 4">BF186</strain>
    </source>
</reference>
<comment type="caution">
    <text evidence="1">The sequence shown here is derived from an EMBL/GenBank/DDBJ whole genome shotgun (WGS) entry which is preliminary data.</text>
</comment>
<reference evidence="1" key="1">
    <citation type="submission" date="2023-06" db="EMBL/GenBank/DDBJ databases">
        <authorList>
            <person name="Tohno M."/>
            <person name="Tanizawa Y."/>
        </authorList>
    </citation>
    <scope>NUCLEOTIDE SEQUENCE</scope>
    <source>
        <strain evidence="2">BF125</strain>
        <strain evidence="1">BF186</strain>
    </source>
</reference>
<dbReference type="Proteomes" id="UP001346800">
    <property type="component" value="Unassembled WGS sequence"/>
</dbReference>
<keyword evidence="3" id="KW-1185">Reference proteome</keyword>
<evidence type="ECO:0008006" key="5">
    <source>
        <dbReference type="Google" id="ProtNLM"/>
    </source>
</evidence>
<evidence type="ECO:0000313" key="1">
    <source>
        <dbReference type="EMBL" id="GMM13214.1"/>
    </source>
</evidence>
<dbReference type="EMBL" id="BTFR01000008">
    <property type="protein sequence ID" value="GMM15262.1"/>
    <property type="molecule type" value="Genomic_DNA"/>
</dbReference>
<dbReference type="AlphaFoldDB" id="A0ABD0BZX0"/>
<organism evidence="1 4">
    <name type="scientific">Lactobacillus amylovorus subsp. animalium</name>
    <dbReference type="NCBI Taxonomy" id="3378536"/>
    <lineage>
        <taxon>Bacteria</taxon>
        <taxon>Bacillati</taxon>
        <taxon>Bacillota</taxon>
        <taxon>Bacilli</taxon>
        <taxon>Lactobacillales</taxon>
        <taxon>Lactobacillaceae</taxon>
        <taxon>Lactobacillus</taxon>
    </lineage>
</organism>
<evidence type="ECO:0000313" key="3">
    <source>
        <dbReference type="Proteomes" id="UP001332503"/>
    </source>
</evidence>
<accession>A0ABD0BZX0</accession>
<protein>
    <recommendedName>
        <fullName evidence="5">Transposase</fullName>
    </recommendedName>
</protein>
<name>A0ABD0BZX0_LACAM</name>
<proteinExistence type="predicted"/>
<dbReference type="Proteomes" id="UP001332503">
    <property type="component" value="Unassembled WGS sequence"/>
</dbReference>
<sequence length="42" mass="5199">MRNLIYHLKPRLYPPFKLMEKTTEANVEHFKVYIDESILYEQ</sequence>
<gene>
    <name evidence="2" type="ORF">LABF125_03950</name>
    <name evidence="1" type="ORF">LABF186_03280</name>
</gene>
<dbReference type="EMBL" id="BTFQ01000017">
    <property type="protein sequence ID" value="GMM13214.1"/>
    <property type="molecule type" value="Genomic_DNA"/>
</dbReference>